<name>A0ABV7K7C8_9HYPH</name>
<dbReference type="RefSeq" id="WP_378218923.1">
    <property type="nucleotide sequence ID" value="NZ_JBHRTK010000004.1"/>
</dbReference>
<proteinExistence type="predicted"/>
<reference evidence="2" key="1">
    <citation type="journal article" date="2019" name="Int. J. Syst. Evol. Microbiol.">
        <title>The Global Catalogue of Microorganisms (GCM) 10K type strain sequencing project: providing services to taxonomists for standard genome sequencing and annotation.</title>
        <authorList>
            <consortium name="The Broad Institute Genomics Platform"/>
            <consortium name="The Broad Institute Genome Sequencing Center for Infectious Disease"/>
            <person name="Wu L."/>
            <person name="Ma J."/>
        </authorList>
    </citation>
    <scope>NUCLEOTIDE SEQUENCE [LARGE SCALE GENOMIC DNA]</scope>
    <source>
        <strain evidence="2">KCTC 52165</strain>
    </source>
</reference>
<dbReference type="EMBL" id="JBHRTK010000004">
    <property type="protein sequence ID" value="MFC3205447.1"/>
    <property type="molecule type" value="Genomic_DNA"/>
</dbReference>
<accession>A0ABV7K7C8</accession>
<sequence length="316" mass="35431">MSAENDVERWPALPYAAWKPTYETLHLWTQIVGKVRLMREPWLNHSWHVPLYVTARGLTTSPMPAGDRAFQIDFDFIDHVLWIRTSDDRARQVMLVAKPVAEFYGEVMEALAELGLDTPITTFPCEIADGIAFDEDNVHASYDPDYANRLWRILLATHEVFSRFRTGFLGKVSPVHFFWGSFDLAVTRFSGRRAPLHPGGVPRLADTVAQEAYSHEVSSAGFWPGGGLTDYPAFYSYAYPAPTGFASAPVQPPQAFFSQELGEFLLPYDAMRALPDPEAALMAFLQSTYETAASLGQWDRDALECAYGAPCRPRPV</sequence>
<organism evidence="1 2">
    <name type="scientific">Aquamicrobium soli</name>
    <dbReference type="NCBI Taxonomy" id="1811518"/>
    <lineage>
        <taxon>Bacteria</taxon>
        <taxon>Pseudomonadati</taxon>
        <taxon>Pseudomonadota</taxon>
        <taxon>Alphaproteobacteria</taxon>
        <taxon>Hyphomicrobiales</taxon>
        <taxon>Phyllobacteriaceae</taxon>
        <taxon>Aquamicrobium</taxon>
    </lineage>
</organism>
<dbReference type="InterPro" id="IPR046038">
    <property type="entry name" value="DUF5996"/>
</dbReference>
<dbReference type="Pfam" id="PF19459">
    <property type="entry name" value="DUF5996"/>
    <property type="match status" value="1"/>
</dbReference>
<protein>
    <submittedName>
        <fullName evidence="1">DUF5996 family protein</fullName>
    </submittedName>
</protein>
<evidence type="ECO:0000313" key="1">
    <source>
        <dbReference type="EMBL" id="MFC3205447.1"/>
    </source>
</evidence>
<evidence type="ECO:0000313" key="2">
    <source>
        <dbReference type="Proteomes" id="UP001595583"/>
    </source>
</evidence>
<keyword evidence="2" id="KW-1185">Reference proteome</keyword>
<dbReference type="Proteomes" id="UP001595583">
    <property type="component" value="Unassembled WGS sequence"/>
</dbReference>
<comment type="caution">
    <text evidence="1">The sequence shown here is derived from an EMBL/GenBank/DDBJ whole genome shotgun (WGS) entry which is preliminary data.</text>
</comment>
<gene>
    <name evidence="1" type="ORF">ACFOHJ_04425</name>
</gene>